<dbReference type="SUPFAM" id="SSF53474">
    <property type="entry name" value="alpha/beta-Hydrolases"/>
    <property type="match status" value="1"/>
</dbReference>
<dbReference type="Pfam" id="PF00756">
    <property type="entry name" value="Esterase"/>
    <property type="match status" value="1"/>
</dbReference>
<dbReference type="PANTHER" id="PTHR48098">
    <property type="entry name" value="ENTEROCHELIN ESTERASE-RELATED"/>
    <property type="match status" value="1"/>
</dbReference>
<protein>
    <submittedName>
        <fullName evidence="1">Esterase family protein</fullName>
    </submittedName>
</protein>
<accession>A0A848L5K9</accession>
<comment type="caution">
    <text evidence="1">The sequence shown here is derived from an EMBL/GenBank/DDBJ whole genome shotgun (WGS) entry which is preliminary data.</text>
</comment>
<dbReference type="Proteomes" id="UP000550729">
    <property type="component" value="Unassembled WGS sequence"/>
</dbReference>
<dbReference type="PANTHER" id="PTHR48098:SF1">
    <property type="entry name" value="DIACYLGLYCEROL ACYLTRANSFERASE_MYCOLYLTRANSFERASE AG85A"/>
    <property type="match status" value="1"/>
</dbReference>
<dbReference type="Gene3D" id="3.40.50.1820">
    <property type="entry name" value="alpha/beta hydrolase"/>
    <property type="match status" value="1"/>
</dbReference>
<keyword evidence="2" id="KW-1185">Reference proteome</keyword>
<reference evidence="1 2" key="1">
    <citation type="submission" date="2020-04" db="EMBL/GenBank/DDBJ databases">
        <title>Gordonia sp. nov. TBRC 11910.</title>
        <authorList>
            <person name="Suriyachadkun C."/>
        </authorList>
    </citation>
    <scope>NUCLEOTIDE SEQUENCE [LARGE SCALE GENOMIC DNA]</scope>
    <source>
        <strain evidence="1 2">TBRC 11910</strain>
    </source>
</reference>
<dbReference type="InterPro" id="IPR000801">
    <property type="entry name" value="Esterase-like"/>
</dbReference>
<dbReference type="InterPro" id="IPR050583">
    <property type="entry name" value="Mycobacterial_A85_antigen"/>
</dbReference>
<dbReference type="EMBL" id="JABBNB010000027">
    <property type="protein sequence ID" value="NMO03841.1"/>
    <property type="molecule type" value="Genomic_DNA"/>
</dbReference>
<name>A0A848L5K9_9ACTN</name>
<dbReference type="GO" id="GO:0016747">
    <property type="term" value="F:acyltransferase activity, transferring groups other than amino-acyl groups"/>
    <property type="evidence" value="ECO:0007669"/>
    <property type="project" value="TreeGrafter"/>
</dbReference>
<evidence type="ECO:0000313" key="2">
    <source>
        <dbReference type="Proteomes" id="UP000550729"/>
    </source>
</evidence>
<dbReference type="InterPro" id="IPR029058">
    <property type="entry name" value="AB_hydrolase_fold"/>
</dbReference>
<proteinExistence type="predicted"/>
<evidence type="ECO:0000313" key="1">
    <source>
        <dbReference type="EMBL" id="NMO03841.1"/>
    </source>
</evidence>
<dbReference type="AlphaFoldDB" id="A0A848L5K9"/>
<sequence length="359" mass="37942">MTTERTETLLHSPARRDGLAGKTVVSITKRLVIAFSAASIAAGLCVPGVAGAAPTSTLPGTEHPVAQISLMKKLSALRTDIWVNSPSMGGKVKVSVLTPQNGTGRRSTVYLLDGAGATGDVSDWITKGRAGEFFADKNVNVVLPVGGAGTFYTDWRKRDRKLGKPMWETFLTKELPPLIDARFNGTGRNAVIGLSMGGQAAFALAVRHPALYTGIASLSGCPPVAAPLNEGYVRTTVGRAGGDASNMWGPYGSSGWIAHDPTSNLDALRGKNIFISAGSGAVGPLDLDARPDGGIPKEAVTASGSALELAAYRCSMEFAWDLRTKGIAYTDGFRFIGTHSWPYWRRDLPVLWPTISRGL</sequence>
<gene>
    <name evidence="1" type="ORF">HH308_21750</name>
</gene>
<organism evidence="1 2">
    <name type="scientific">Gordonia asplenii</name>
    <dbReference type="NCBI Taxonomy" id="2725283"/>
    <lineage>
        <taxon>Bacteria</taxon>
        <taxon>Bacillati</taxon>
        <taxon>Actinomycetota</taxon>
        <taxon>Actinomycetes</taxon>
        <taxon>Mycobacteriales</taxon>
        <taxon>Gordoniaceae</taxon>
        <taxon>Gordonia</taxon>
    </lineage>
</organism>